<reference evidence="2" key="2">
    <citation type="journal article" date="2015" name="Fish Shellfish Immunol.">
        <title>Early steps in the European eel (Anguilla anguilla)-Vibrio vulnificus interaction in the gills: Role of the RtxA13 toxin.</title>
        <authorList>
            <person name="Callol A."/>
            <person name="Pajuelo D."/>
            <person name="Ebbesson L."/>
            <person name="Teles M."/>
            <person name="MacKenzie S."/>
            <person name="Amaro C."/>
        </authorList>
    </citation>
    <scope>NUCLEOTIDE SEQUENCE</scope>
</reference>
<reference evidence="2" key="1">
    <citation type="submission" date="2014-11" db="EMBL/GenBank/DDBJ databases">
        <authorList>
            <person name="Amaro Gonzalez C."/>
        </authorList>
    </citation>
    <scope>NUCLEOTIDE SEQUENCE</scope>
</reference>
<keyword evidence="1" id="KW-1133">Transmembrane helix</keyword>
<accession>A0A0E9U5H3</accession>
<protein>
    <submittedName>
        <fullName evidence="2">Uncharacterized protein</fullName>
    </submittedName>
</protein>
<proteinExistence type="predicted"/>
<evidence type="ECO:0000256" key="1">
    <source>
        <dbReference type="SAM" id="Phobius"/>
    </source>
</evidence>
<evidence type="ECO:0000313" key="2">
    <source>
        <dbReference type="EMBL" id="JAH60218.1"/>
    </source>
</evidence>
<feature type="transmembrane region" description="Helical" evidence="1">
    <location>
        <begin position="30"/>
        <end position="50"/>
    </location>
</feature>
<organism evidence="2">
    <name type="scientific">Anguilla anguilla</name>
    <name type="common">European freshwater eel</name>
    <name type="synonym">Muraena anguilla</name>
    <dbReference type="NCBI Taxonomy" id="7936"/>
    <lineage>
        <taxon>Eukaryota</taxon>
        <taxon>Metazoa</taxon>
        <taxon>Chordata</taxon>
        <taxon>Craniata</taxon>
        <taxon>Vertebrata</taxon>
        <taxon>Euteleostomi</taxon>
        <taxon>Actinopterygii</taxon>
        <taxon>Neopterygii</taxon>
        <taxon>Teleostei</taxon>
        <taxon>Anguilliformes</taxon>
        <taxon>Anguillidae</taxon>
        <taxon>Anguilla</taxon>
    </lineage>
</organism>
<sequence>MEFGKYRGTTHLEVLTGATNYKSLLPKSVIYMHTSLSVSINIVTWCVCVIQSERD</sequence>
<dbReference type="AlphaFoldDB" id="A0A0E9U5H3"/>
<keyword evidence="1" id="KW-0812">Transmembrane</keyword>
<keyword evidence="1" id="KW-0472">Membrane</keyword>
<dbReference type="EMBL" id="GBXM01048359">
    <property type="protein sequence ID" value="JAH60218.1"/>
    <property type="molecule type" value="Transcribed_RNA"/>
</dbReference>
<name>A0A0E9U5H3_ANGAN</name>